<dbReference type="PANTHER" id="PTHR11558">
    <property type="entry name" value="SPERMIDINE/SPERMINE SYNTHASE"/>
    <property type="match status" value="1"/>
</dbReference>
<dbReference type="HAMAP" id="MF_00198">
    <property type="entry name" value="Spermidine_synth"/>
    <property type="match status" value="1"/>
</dbReference>
<evidence type="ECO:0000259" key="6">
    <source>
        <dbReference type="PROSITE" id="PS51006"/>
    </source>
</evidence>
<feature type="binding site" evidence="4">
    <location>
        <position position="62"/>
    </location>
    <ligand>
        <name>spermidine</name>
        <dbReference type="ChEBI" id="CHEBI:57834"/>
    </ligand>
</feature>
<evidence type="ECO:0000313" key="7">
    <source>
        <dbReference type="EMBL" id="CAB1127797.1"/>
    </source>
</evidence>
<protein>
    <recommendedName>
        <fullName evidence="4">Polyamine aminopropyltransferase</fullName>
    </recommendedName>
    <alternativeName>
        <fullName evidence="4">Putrescine aminopropyltransferase</fullName>
        <shortName evidence="4">PAPT</shortName>
    </alternativeName>
    <alternativeName>
        <fullName evidence="4">Spermidine synthase</fullName>
        <shortName evidence="4">SPDS</shortName>
        <shortName evidence="4">SPDSY</shortName>
        <ecNumber evidence="4">2.5.1.16</ecNumber>
    </alternativeName>
</protein>
<evidence type="ECO:0000256" key="1">
    <source>
        <dbReference type="ARBA" id="ARBA00007867"/>
    </source>
</evidence>
<dbReference type="EMBL" id="LR778114">
    <property type="protein sequence ID" value="CAB1127797.1"/>
    <property type="molecule type" value="Genomic_DNA"/>
</dbReference>
<dbReference type="PROSITE" id="PS51006">
    <property type="entry name" value="PABS_2"/>
    <property type="match status" value="1"/>
</dbReference>
<sequence>MALWFAEQASPAHRLEWKVRRVLFDQASPYQHIQVLETEAFGPSLVLDGIMQTTQGDEFIYHEMLTWVPLSVHPHPRRVLIIGGGDGGTCREVVRWPQVEQVVMVEIDRQVVEAATRFLPAHVTGLRDPRVEIRYEDGRAFLAQAPAASFDLVLVDSTDPEGGPGQVLYTDAFRADILRVLDADGIYVQQTGAPFYNPEVVQEVSADVAVRFPVAGVYWTTVPTYPGGLFTFTAGSKGPDLRRPQHPVPAGARWYTPRVHEAAFALPPLLADLVPAAVRERQA</sequence>
<dbReference type="EC" id="2.5.1.16" evidence="4"/>
<dbReference type="GO" id="GO:0008295">
    <property type="term" value="P:spermidine biosynthetic process"/>
    <property type="evidence" value="ECO:0007669"/>
    <property type="project" value="UniProtKB-UniRule"/>
</dbReference>
<evidence type="ECO:0000256" key="2">
    <source>
        <dbReference type="ARBA" id="ARBA00022679"/>
    </source>
</evidence>
<dbReference type="PANTHER" id="PTHR11558:SF11">
    <property type="entry name" value="SPERMIDINE SYNTHASE"/>
    <property type="match status" value="1"/>
</dbReference>
<comment type="catalytic activity">
    <reaction evidence="4">
        <text>S-adenosyl 3-(methylsulfanyl)propylamine + putrescine = S-methyl-5'-thioadenosine + spermidine + H(+)</text>
        <dbReference type="Rhea" id="RHEA:12721"/>
        <dbReference type="ChEBI" id="CHEBI:15378"/>
        <dbReference type="ChEBI" id="CHEBI:17509"/>
        <dbReference type="ChEBI" id="CHEBI:57443"/>
        <dbReference type="ChEBI" id="CHEBI:57834"/>
        <dbReference type="ChEBI" id="CHEBI:326268"/>
        <dbReference type="EC" id="2.5.1.16"/>
    </reaction>
</comment>
<reference evidence="7 8" key="1">
    <citation type="submission" date="2020-02" db="EMBL/GenBank/DDBJ databases">
        <authorList>
            <person name="Hogendoorn C."/>
        </authorList>
    </citation>
    <scope>NUCLEOTIDE SEQUENCE [LARGE SCALE GENOMIC DNA]</scope>
    <source>
        <strain evidence="7">R501</strain>
    </source>
</reference>
<feature type="binding site" evidence="4">
    <location>
        <position position="164"/>
    </location>
    <ligand>
        <name>S-methyl-5'-thioadenosine</name>
        <dbReference type="ChEBI" id="CHEBI:17509"/>
    </ligand>
</feature>
<feature type="domain" description="PABS" evidence="6">
    <location>
        <begin position="2"/>
        <end position="237"/>
    </location>
</feature>
<dbReference type="InterPro" id="IPR030374">
    <property type="entry name" value="PABS"/>
</dbReference>
<dbReference type="NCBIfam" id="TIGR00417">
    <property type="entry name" value="speE"/>
    <property type="match status" value="1"/>
</dbReference>
<dbReference type="AlphaFoldDB" id="A0A6F8ZDG0"/>
<dbReference type="GO" id="GO:0005829">
    <property type="term" value="C:cytosol"/>
    <property type="evidence" value="ECO:0007669"/>
    <property type="project" value="TreeGrafter"/>
</dbReference>
<dbReference type="Gene3D" id="2.30.140.10">
    <property type="entry name" value="Spermidine synthase, tetramerisation domain"/>
    <property type="match status" value="1"/>
</dbReference>
<comment type="subunit">
    <text evidence="4">Homodimer or homotetramer.</text>
</comment>
<dbReference type="NCBIfam" id="NF037959">
    <property type="entry name" value="MFS_SpdSyn"/>
    <property type="match status" value="1"/>
</dbReference>
<comment type="pathway">
    <text evidence="4">Amine and polyamine biosynthesis; spermidine biosynthesis; spermidine from putrescine: step 1/1.</text>
</comment>
<name>A0A6F8ZDG0_9FIRM</name>
<evidence type="ECO:0000256" key="5">
    <source>
        <dbReference type="PROSITE-ProRule" id="PRU00354"/>
    </source>
</evidence>
<feature type="binding site" evidence="4">
    <location>
        <position position="86"/>
    </location>
    <ligand>
        <name>spermidine</name>
        <dbReference type="ChEBI" id="CHEBI:57834"/>
    </ligand>
</feature>
<dbReference type="Pfam" id="PF17284">
    <property type="entry name" value="Spermine_synt_N"/>
    <property type="match status" value="1"/>
</dbReference>
<feature type="binding site" evidence="4">
    <location>
        <position position="106"/>
    </location>
    <ligand>
        <name>S-methyl-5'-thioadenosine</name>
        <dbReference type="ChEBI" id="CHEBI:17509"/>
    </ligand>
</feature>
<feature type="binding site" evidence="4">
    <location>
        <begin position="137"/>
        <end position="138"/>
    </location>
    <ligand>
        <name>S-methyl-5'-thioadenosine</name>
        <dbReference type="ChEBI" id="CHEBI:17509"/>
    </ligand>
</feature>
<feature type="active site" description="Proton acceptor" evidence="4 5">
    <location>
        <position position="156"/>
    </location>
</feature>
<dbReference type="Pfam" id="PF01564">
    <property type="entry name" value="Spermine_synth"/>
    <property type="match status" value="1"/>
</dbReference>
<feature type="binding site" evidence="4">
    <location>
        <begin position="156"/>
        <end position="159"/>
    </location>
    <ligand>
        <name>spermidine</name>
        <dbReference type="ChEBI" id="CHEBI:57834"/>
    </ligand>
</feature>
<proteinExistence type="inferred from homology"/>
<dbReference type="InterPro" id="IPR029063">
    <property type="entry name" value="SAM-dependent_MTases_sf"/>
</dbReference>
<dbReference type="GO" id="GO:0004766">
    <property type="term" value="F:spermidine synthase activity"/>
    <property type="evidence" value="ECO:0007669"/>
    <property type="project" value="UniProtKB-UniRule"/>
</dbReference>
<dbReference type="KEGG" id="hfv:R50_0291"/>
<feature type="binding site" evidence="4">
    <location>
        <position position="31"/>
    </location>
    <ligand>
        <name>S-methyl-5'-thioadenosine</name>
        <dbReference type="ChEBI" id="CHEBI:17509"/>
    </ligand>
</feature>
<keyword evidence="4" id="KW-0745">Spermidine biosynthesis</keyword>
<dbReference type="SUPFAM" id="SSF53335">
    <property type="entry name" value="S-adenosyl-L-methionine-dependent methyltransferases"/>
    <property type="match status" value="1"/>
</dbReference>
<keyword evidence="3 4" id="KW-0620">Polyamine biosynthesis</keyword>
<accession>A0A6F8ZDG0</accession>
<dbReference type="InterPro" id="IPR035246">
    <property type="entry name" value="Spermidine_synt_N"/>
</dbReference>
<evidence type="ECO:0000313" key="8">
    <source>
        <dbReference type="Proteomes" id="UP000503399"/>
    </source>
</evidence>
<evidence type="ECO:0000256" key="3">
    <source>
        <dbReference type="ARBA" id="ARBA00023115"/>
    </source>
</evidence>
<dbReference type="Gene3D" id="3.40.50.150">
    <property type="entry name" value="Vaccinia Virus protein VP39"/>
    <property type="match status" value="1"/>
</dbReference>
<organism evidence="7 8">
    <name type="scientific">Candidatus Hydrogenisulfobacillus filiaventi</name>
    <dbReference type="NCBI Taxonomy" id="2707344"/>
    <lineage>
        <taxon>Bacteria</taxon>
        <taxon>Bacillati</taxon>
        <taxon>Bacillota</taxon>
        <taxon>Clostridia</taxon>
        <taxon>Eubacteriales</taxon>
        <taxon>Clostridiales Family XVII. Incertae Sedis</taxon>
        <taxon>Candidatus Hydrogenisulfobacillus</taxon>
    </lineage>
</organism>
<dbReference type="UniPathway" id="UPA00248">
    <property type="reaction ID" value="UER00314"/>
</dbReference>
<dbReference type="Proteomes" id="UP000503399">
    <property type="component" value="Chromosome"/>
</dbReference>
<dbReference type="InterPro" id="IPR001045">
    <property type="entry name" value="Spermi_synthase"/>
</dbReference>
<comment type="function">
    <text evidence="4">Catalyzes the irreversible transfer of a propylamine group from the amino donor S-adenosylmethioninamine (decarboxy-AdoMet) to putrescine (1,4-diaminobutane) to yield spermidine.</text>
</comment>
<keyword evidence="2 4" id="KW-0808">Transferase</keyword>
<dbReference type="NCBIfam" id="NF002010">
    <property type="entry name" value="PRK00811.1"/>
    <property type="match status" value="1"/>
</dbReference>
<dbReference type="InterPro" id="IPR037163">
    <property type="entry name" value="Spermidine_synt_N_sf"/>
</dbReference>
<comment type="similarity">
    <text evidence="1 4">Belongs to the spermidine/spermine synthase family.</text>
</comment>
<evidence type="ECO:0000256" key="4">
    <source>
        <dbReference type="HAMAP-Rule" id="MF_00198"/>
    </source>
</evidence>
<gene>
    <name evidence="4 7" type="primary">speE</name>
    <name evidence="7" type="ORF">R50_0291</name>
</gene>
<keyword evidence="8" id="KW-1185">Reference proteome</keyword>
<dbReference type="CDD" id="cd02440">
    <property type="entry name" value="AdoMet_MTases"/>
    <property type="match status" value="1"/>
</dbReference>